<organism evidence="2 3">
    <name type="scientific">Actinomadura barringtoniae</name>
    <dbReference type="NCBI Taxonomy" id="1427535"/>
    <lineage>
        <taxon>Bacteria</taxon>
        <taxon>Bacillati</taxon>
        <taxon>Actinomycetota</taxon>
        <taxon>Actinomycetes</taxon>
        <taxon>Streptosporangiales</taxon>
        <taxon>Thermomonosporaceae</taxon>
        <taxon>Actinomadura</taxon>
    </lineage>
</organism>
<dbReference type="Proteomes" id="UP000669179">
    <property type="component" value="Unassembled WGS sequence"/>
</dbReference>
<keyword evidence="3" id="KW-1185">Reference proteome</keyword>
<dbReference type="InterPro" id="IPR046348">
    <property type="entry name" value="SIS_dom_sf"/>
</dbReference>
<name>A0A939PJS2_9ACTN</name>
<dbReference type="EMBL" id="JAGEOJ010000024">
    <property type="protein sequence ID" value="MBO2454016.1"/>
    <property type="molecule type" value="Genomic_DNA"/>
</dbReference>
<accession>A0A939PJS2</accession>
<evidence type="ECO:0000259" key="1">
    <source>
        <dbReference type="PROSITE" id="PS51464"/>
    </source>
</evidence>
<dbReference type="RefSeq" id="WP_208262112.1">
    <property type="nucleotide sequence ID" value="NZ_JAGEOJ010000024.1"/>
</dbReference>
<gene>
    <name evidence="2" type="ORF">J4573_43490</name>
</gene>
<protein>
    <submittedName>
        <fullName evidence="2">Sugar isomerase domain-containing protein</fullName>
    </submittedName>
</protein>
<feature type="domain" description="SIS" evidence="1">
    <location>
        <begin position="30"/>
        <end position="203"/>
    </location>
</feature>
<dbReference type="GO" id="GO:0097367">
    <property type="term" value="F:carbohydrate derivative binding"/>
    <property type="evidence" value="ECO:0007669"/>
    <property type="project" value="InterPro"/>
</dbReference>
<proteinExistence type="predicted"/>
<sequence length="242" mass="25726">MPDQPRRVRALLDDIDRQNATRVADAAALLLTALKDDGIVFVAGAGHSLAMVLETFYRAGGLAPVRPIWEPDIMPLSGALQSTRVERREGIGRSVMAAADPTPPDIAVVFSTSGSNPYPVEAAQECESRGVPVIAVTSERASRGAASRTDSVLADHGTIVLDTCVPPGDVVQPTEHPRTAAVSTILAAYVWSLLLSELDEQARTQGIELPRWTSANVPGGDEVNARLLTRYAARIPELTTNG</sequence>
<dbReference type="GO" id="GO:0016853">
    <property type="term" value="F:isomerase activity"/>
    <property type="evidence" value="ECO:0007669"/>
    <property type="project" value="UniProtKB-KW"/>
</dbReference>
<keyword evidence="2" id="KW-0413">Isomerase</keyword>
<dbReference type="PROSITE" id="PS51464">
    <property type="entry name" value="SIS"/>
    <property type="match status" value="1"/>
</dbReference>
<dbReference type="Gene3D" id="3.40.50.10490">
    <property type="entry name" value="Glucose-6-phosphate isomerase like protein, domain 1"/>
    <property type="match status" value="1"/>
</dbReference>
<dbReference type="SUPFAM" id="SSF53697">
    <property type="entry name" value="SIS domain"/>
    <property type="match status" value="1"/>
</dbReference>
<evidence type="ECO:0000313" key="3">
    <source>
        <dbReference type="Proteomes" id="UP000669179"/>
    </source>
</evidence>
<dbReference type="InterPro" id="IPR001347">
    <property type="entry name" value="SIS_dom"/>
</dbReference>
<evidence type="ECO:0000313" key="2">
    <source>
        <dbReference type="EMBL" id="MBO2454016.1"/>
    </source>
</evidence>
<dbReference type="AlphaFoldDB" id="A0A939PJS2"/>
<reference evidence="2" key="1">
    <citation type="submission" date="2021-03" db="EMBL/GenBank/DDBJ databases">
        <authorList>
            <person name="Kanchanasin P."/>
            <person name="Saeng-In P."/>
            <person name="Phongsopitanun W."/>
            <person name="Yuki M."/>
            <person name="Kudo T."/>
            <person name="Ohkuma M."/>
            <person name="Tanasupawat S."/>
        </authorList>
    </citation>
    <scope>NUCLEOTIDE SEQUENCE</scope>
    <source>
        <strain evidence="2">GKU 128</strain>
    </source>
</reference>
<dbReference type="Pfam" id="PF13580">
    <property type="entry name" value="SIS_2"/>
    <property type="match status" value="1"/>
</dbReference>
<dbReference type="GO" id="GO:1901135">
    <property type="term" value="P:carbohydrate derivative metabolic process"/>
    <property type="evidence" value="ECO:0007669"/>
    <property type="project" value="InterPro"/>
</dbReference>
<comment type="caution">
    <text evidence="2">The sequence shown here is derived from an EMBL/GenBank/DDBJ whole genome shotgun (WGS) entry which is preliminary data.</text>
</comment>
<dbReference type="NCBIfam" id="NF002805">
    <property type="entry name" value="PRK02947.1"/>
    <property type="match status" value="1"/>
</dbReference>